<organism evidence="1 2">
    <name type="scientific">Phytophthora cactorum</name>
    <dbReference type="NCBI Taxonomy" id="29920"/>
    <lineage>
        <taxon>Eukaryota</taxon>
        <taxon>Sar</taxon>
        <taxon>Stramenopiles</taxon>
        <taxon>Oomycota</taxon>
        <taxon>Peronosporomycetes</taxon>
        <taxon>Peronosporales</taxon>
        <taxon>Peronosporaceae</taxon>
        <taxon>Phytophthora</taxon>
    </lineage>
</organism>
<dbReference type="AlphaFoldDB" id="A0A8T1U606"/>
<dbReference type="VEuPathDB" id="FungiDB:PC110_g17903"/>
<accession>A0A8T1U606</accession>
<protein>
    <submittedName>
        <fullName evidence="1">Uncharacterized protein</fullName>
    </submittedName>
</protein>
<dbReference type="OrthoDB" id="10274377at2759"/>
<name>A0A8T1U606_9STRA</name>
<reference evidence="1" key="1">
    <citation type="submission" date="2021-01" db="EMBL/GenBank/DDBJ databases">
        <title>Phytophthora aleatoria, a newly-described species from Pinus radiata is distinct from Phytophthora cactorum isolates based on comparative genomics.</title>
        <authorList>
            <person name="Mcdougal R."/>
            <person name="Panda P."/>
            <person name="Williams N."/>
            <person name="Studholme D.J."/>
        </authorList>
    </citation>
    <scope>NUCLEOTIDE SEQUENCE</scope>
    <source>
        <strain evidence="1">NZFS 3830</strain>
    </source>
</reference>
<comment type="caution">
    <text evidence="1">The sequence shown here is derived from an EMBL/GenBank/DDBJ whole genome shotgun (WGS) entry which is preliminary data.</text>
</comment>
<dbReference type="EMBL" id="JAENGZ010000639">
    <property type="protein sequence ID" value="KAG6955918.1"/>
    <property type="molecule type" value="Genomic_DNA"/>
</dbReference>
<sequence length="66" mass="6894">MAIETSLFLTSQYVGAPSGDANGVLEGCREASAALFAVIVITTVSGSGRPGMYSRHKDLQMRCTGI</sequence>
<evidence type="ECO:0000313" key="2">
    <source>
        <dbReference type="Proteomes" id="UP000688947"/>
    </source>
</evidence>
<gene>
    <name evidence="1" type="ORF">JG687_00010893</name>
</gene>
<evidence type="ECO:0000313" key="1">
    <source>
        <dbReference type="EMBL" id="KAG6955918.1"/>
    </source>
</evidence>
<dbReference type="Proteomes" id="UP000688947">
    <property type="component" value="Unassembled WGS sequence"/>
</dbReference>
<proteinExistence type="predicted"/>